<reference evidence="1 2" key="1">
    <citation type="submission" date="2014-04" db="EMBL/GenBank/DDBJ databases">
        <authorList>
            <consortium name="DOE Joint Genome Institute"/>
            <person name="Kuo A."/>
            <person name="Ruytinx J."/>
            <person name="Rineau F."/>
            <person name="Colpaert J."/>
            <person name="Kohler A."/>
            <person name="Nagy L.G."/>
            <person name="Floudas D."/>
            <person name="Copeland A."/>
            <person name="Barry K.W."/>
            <person name="Cichocki N."/>
            <person name="Veneault-Fourrey C."/>
            <person name="LaButti K."/>
            <person name="Lindquist E.A."/>
            <person name="Lipzen A."/>
            <person name="Lundell T."/>
            <person name="Morin E."/>
            <person name="Murat C."/>
            <person name="Sun H."/>
            <person name="Tunlid A."/>
            <person name="Henrissat B."/>
            <person name="Grigoriev I.V."/>
            <person name="Hibbett D.S."/>
            <person name="Martin F."/>
            <person name="Nordberg H.P."/>
            <person name="Cantor M.N."/>
            <person name="Hua S.X."/>
        </authorList>
    </citation>
    <scope>NUCLEOTIDE SEQUENCE [LARGE SCALE GENOMIC DNA]</scope>
    <source>
        <strain evidence="1 2">UH-Slu-Lm8-n1</strain>
    </source>
</reference>
<dbReference type="AlphaFoldDB" id="A0A0D0A6I5"/>
<reference evidence="2" key="2">
    <citation type="submission" date="2015-01" db="EMBL/GenBank/DDBJ databases">
        <title>Evolutionary Origins and Diversification of the Mycorrhizal Mutualists.</title>
        <authorList>
            <consortium name="DOE Joint Genome Institute"/>
            <consortium name="Mycorrhizal Genomics Consortium"/>
            <person name="Kohler A."/>
            <person name="Kuo A."/>
            <person name="Nagy L.G."/>
            <person name="Floudas D."/>
            <person name="Copeland A."/>
            <person name="Barry K.W."/>
            <person name="Cichocki N."/>
            <person name="Veneault-Fourrey C."/>
            <person name="LaButti K."/>
            <person name="Lindquist E.A."/>
            <person name="Lipzen A."/>
            <person name="Lundell T."/>
            <person name="Morin E."/>
            <person name="Murat C."/>
            <person name="Riley R."/>
            <person name="Ohm R."/>
            <person name="Sun H."/>
            <person name="Tunlid A."/>
            <person name="Henrissat B."/>
            <person name="Grigoriev I.V."/>
            <person name="Hibbett D.S."/>
            <person name="Martin F."/>
        </authorList>
    </citation>
    <scope>NUCLEOTIDE SEQUENCE [LARGE SCALE GENOMIC DNA]</scope>
    <source>
        <strain evidence="2">UH-Slu-Lm8-n1</strain>
    </source>
</reference>
<organism evidence="1 2">
    <name type="scientific">Suillus luteus UH-Slu-Lm8-n1</name>
    <dbReference type="NCBI Taxonomy" id="930992"/>
    <lineage>
        <taxon>Eukaryota</taxon>
        <taxon>Fungi</taxon>
        <taxon>Dikarya</taxon>
        <taxon>Basidiomycota</taxon>
        <taxon>Agaricomycotina</taxon>
        <taxon>Agaricomycetes</taxon>
        <taxon>Agaricomycetidae</taxon>
        <taxon>Boletales</taxon>
        <taxon>Suillineae</taxon>
        <taxon>Suillaceae</taxon>
        <taxon>Suillus</taxon>
    </lineage>
</organism>
<evidence type="ECO:0000313" key="1">
    <source>
        <dbReference type="EMBL" id="KIK45725.1"/>
    </source>
</evidence>
<dbReference type="Proteomes" id="UP000054485">
    <property type="component" value="Unassembled WGS sequence"/>
</dbReference>
<dbReference type="HOGENOM" id="CLU_2887344_0_0_1"/>
<evidence type="ECO:0000313" key="2">
    <source>
        <dbReference type="Proteomes" id="UP000054485"/>
    </source>
</evidence>
<proteinExistence type="predicted"/>
<keyword evidence="2" id="KW-1185">Reference proteome</keyword>
<sequence length="63" mass="7381">MFIRHNNCTGPNYLNQADRRSTTFQRKKSKESIEFARHTMITSYVKNMKGPPYQSPHHPAIAF</sequence>
<dbReference type="EMBL" id="KN835168">
    <property type="protein sequence ID" value="KIK45725.1"/>
    <property type="molecule type" value="Genomic_DNA"/>
</dbReference>
<gene>
    <name evidence="1" type="ORF">CY34DRAFT_801184</name>
</gene>
<protein>
    <submittedName>
        <fullName evidence="1">Uncharacterized protein</fullName>
    </submittedName>
</protein>
<name>A0A0D0A6I5_9AGAM</name>
<accession>A0A0D0A6I5</accession>
<dbReference type="InParanoid" id="A0A0D0A6I5"/>